<evidence type="ECO:0000313" key="2">
    <source>
        <dbReference type="EMBL" id="KKK65547.1"/>
    </source>
</evidence>
<protein>
    <submittedName>
        <fullName evidence="2">Uncharacterized protein</fullName>
    </submittedName>
</protein>
<dbReference type="EMBL" id="LAZR01060500">
    <property type="protein sequence ID" value="KKK65547.1"/>
    <property type="molecule type" value="Genomic_DNA"/>
</dbReference>
<evidence type="ECO:0000256" key="1">
    <source>
        <dbReference type="SAM" id="MobiDB-lite"/>
    </source>
</evidence>
<gene>
    <name evidence="2" type="ORF">LCGC14_2973020</name>
</gene>
<dbReference type="AlphaFoldDB" id="A0A0F8X8V1"/>
<feature type="compositionally biased region" description="Basic and acidic residues" evidence="1">
    <location>
        <begin position="1"/>
        <end position="16"/>
    </location>
</feature>
<accession>A0A0F8X8V1</accession>
<proteinExistence type="predicted"/>
<feature type="non-terminal residue" evidence="2">
    <location>
        <position position="1"/>
    </location>
</feature>
<feature type="region of interest" description="Disordered" evidence="1">
    <location>
        <begin position="1"/>
        <end position="30"/>
    </location>
</feature>
<name>A0A0F8X8V1_9ZZZZ</name>
<sequence>PECSAKKKQEYEDRGLPENQENVPFPKPGEYETAKRQVGELRKLIPQDLKPEVVRPGEVGTKVEKSKLVPNGKPTKDPVGLAVDIFVALRAEKEWAENIPKTMEHATDLVKQAQKELS</sequence>
<organism evidence="2">
    <name type="scientific">marine sediment metagenome</name>
    <dbReference type="NCBI Taxonomy" id="412755"/>
    <lineage>
        <taxon>unclassified sequences</taxon>
        <taxon>metagenomes</taxon>
        <taxon>ecological metagenomes</taxon>
    </lineage>
</organism>
<comment type="caution">
    <text evidence="2">The sequence shown here is derived from an EMBL/GenBank/DDBJ whole genome shotgun (WGS) entry which is preliminary data.</text>
</comment>
<reference evidence="2" key="1">
    <citation type="journal article" date="2015" name="Nature">
        <title>Complex archaea that bridge the gap between prokaryotes and eukaryotes.</title>
        <authorList>
            <person name="Spang A."/>
            <person name="Saw J.H."/>
            <person name="Jorgensen S.L."/>
            <person name="Zaremba-Niedzwiedzka K."/>
            <person name="Martijn J."/>
            <person name="Lind A.E."/>
            <person name="van Eijk R."/>
            <person name="Schleper C."/>
            <person name="Guy L."/>
            <person name="Ettema T.J."/>
        </authorList>
    </citation>
    <scope>NUCLEOTIDE SEQUENCE</scope>
</reference>